<dbReference type="EMBL" id="BOPZ01000005">
    <property type="protein sequence ID" value="GIM28168.1"/>
    <property type="molecule type" value="Genomic_DNA"/>
</dbReference>
<keyword evidence="2" id="KW-1185">Reference proteome</keyword>
<dbReference type="AlphaFoldDB" id="A0A919RYZ9"/>
<dbReference type="RefSeq" id="WP_212902914.1">
    <property type="nucleotide sequence ID" value="NZ_BOPZ01000005.1"/>
</dbReference>
<proteinExistence type="predicted"/>
<gene>
    <name evidence="1" type="ORF">CPJCM30710_08340</name>
</gene>
<organism evidence="1 2">
    <name type="scientific">Clostridium polyendosporum</name>
    <dbReference type="NCBI Taxonomy" id="69208"/>
    <lineage>
        <taxon>Bacteria</taxon>
        <taxon>Bacillati</taxon>
        <taxon>Bacillota</taxon>
        <taxon>Clostridia</taxon>
        <taxon>Eubacteriales</taxon>
        <taxon>Clostridiaceae</taxon>
        <taxon>Clostridium</taxon>
    </lineage>
</organism>
<reference evidence="1" key="1">
    <citation type="submission" date="2021-03" db="EMBL/GenBank/DDBJ databases">
        <title>Taxonomic study of Clostridium polyendosporum from meadow-gley soil under rice.</title>
        <authorList>
            <person name="Kobayashi H."/>
            <person name="Tanizawa Y."/>
            <person name="Yagura M."/>
        </authorList>
    </citation>
    <scope>NUCLEOTIDE SEQUENCE</scope>
    <source>
        <strain evidence="1">JCM 30710</strain>
    </source>
</reference>
<evidence type="ECO:0000313" key="1">
    <source>
        <dbReference type="EMBL" id="GIM28168.1"/>
    </source>
</evidence>
<dbReference type="Proteomes" id="UP000679179">
    <property type="component" value="Unassembled WGS sequence"/>
</dbReference>
<name>A0A919RYZ9_9CLOT</name>
<protein>
    <submittedName>
        <fullName evidence="1">Uncharacterized protein</fullName>
    </submittedName>
</protein>
<evidence type="ECO:0000313" key="2">
    <source>
        <dbReference type="Proteomes" id="UP000679179"/>
    </source>
</evidence>
<sequence length="155" mass="16690">MDELKKVTTLDEEIALDDYSCDDPLVTCNCSCSGRQDVTFNACQDVSDITNIPATLQCLGRLLRVTVTVPNACRGRLINIGVLVCEGSDIRGFKVCRVMVPTGTPSDGPCTSITTDTFCFVLSEEATTLCTSRTVTVRVLANYTTSMPAILNCSC</sequence>
<accession>A0A919RYZ9</accession>
<comment type="caution">
    <text evidence="1">The sequence shown here is derived from an EMBL/GenBank/DDBJ whole genome shotgun (WGS) entry which is preliminary data.</text>
</comment>